<feature type="compositionally biased region" description="Polar residues" evidence="7">
    <location>
        <begin position="49"/>
        <end position="59"/>
    </location>
</feature>
<dbReference type="Gene3D" id="3.30.780.10">
    <property type="entry name" value="SUI1-like domain"/>
    <property type="match status" value="1"/>
</dbReference>
<name>A0AAV9U6A9_9PEZI</name>
<protein>
    <recommendedName>
        <fullName evidence="6">Large ribosomal subunit protein mL49</fullName>
    </recommendedName>
</protein>
<dbReference type="AlphaFoldDB" id="A0AAV9U6A9"/>
<evidence type="ECO:0000256" key="7">
    <source>
        <dbReference type="SAM" id="MobiDB-lite"/>
    </source>
</evidence>
<sequence length="191" mass="20742">MNALRVPRVWASPIARLYHGTARSLTTSSPLVSETAPNAFRRTEKYTPRFQSSTLRSLSTEVTPEVTAETAPRGALEPSAEVKKSSPPPPNPKAAHLPYQIGKTKSGNLPVFEVHAAGRIKATVIRKVKGDMGELAGDLKKALNLKDSQLRSSETTRKIEVAGKKAAEVKKFLRDQGLGEEFDPLSLSGNR</sequence>
<evidence type="ECO:0000256" key="2">
    <source>
        <dbReference type="ARBA" id="ARBA00005677"/>
    </source>
</evidence>
<accession>A0AAV9U6A9</accession>
<dbReference type="InterPro" id="IPR007740">
    <property type="entry name" value="Ribosomal_mL49"/>
</dbReference>
<dbReference type="GO" id="GO:0005762">
    <property type="term" value="C:mitochondrial large ribosomal subunit"/>
    <property type="evidence" value="ECO:0007669"/>
    <property type="project" value="TreeGrafter"/>
</dbReference>
<comment type="similarity">
    <text evidence="2">Belongs to the mitochondrion-specific ribosomal protein mL49 family.</text>
</comment>
<dbReference type="Proteomes" id="UP001373714">
    <property type="component" value="Unassembled WGS sequence"/>
</dbReference>
<proteinExistence type="inferred from homology"/>
<dbReference type="EMBL" id="JAVHNS010000014">
    <property type="protein sequence ID" value="KAK6335859.1"/>
    <property type="molecule type" value="Genomic_DNA"/>
</dbReference>
<evidence type="ECO:0000313" key="9">
    <source>
        <dbReference type="Proteomes" id="UP001373714"/>
    </source>
</evidence>
<comment type="caution">
    <text evidence="8">The sequence shown here is derived from an EMBL/GenBank/DDBJ whole genome shotgun (WGS) entry which is preliminary data.</text>
</comment>
<reference evidence="8 9" key="1">
    <citation type="submission" date="2019-10" db="EMBL/GenBank/DDBJ databases">
        <authorList>
            <person name="Palmer J.M."/>
        </authorList>
    </citation>
    <scope>NUCLEOTIDE SEQUENCE [LARGE SCALE GENOMIC DNA]</scope>
    <source>
        <strain evidence="8 9">TWF730</strain>
    </source>
</reference>
<dbReference type="GO" id="GO:0006412">
    <property type="term" value="P:translation"/>
    <property type="evidence" value="ECO:0007669"/>
    <property type="project" value="InterPro"/>
</dbReference>
<feature type="compositionally biased region" description="Low complexity" evidence="7">
    <location>
        <begin position="60"/>
        <end position="72"/>
    </location>
</feature>
<keyword evidence="9" id="KW-1185">Reference proteome</keyword>
<evidence type="ECO:0000313" key="8">
    <source>
        <dbReference type="EMBL" id="KAK6335859.1"/>
    </source>
</evidence>
<comment type="subcellular location">
    <subcellularLocation>
        <location evidence="1">Mitochondrion</location>
    </subcellularLocation>
</comment>
<organism evidence="8 9">
    <name type="scientific">Orbilia blumenaviensis</name>
    <dbReference type="NCBI Taxonomy" id="1796055"/>
    <lineage>
        <taxon>Eukaryota</taxon>
        <taxon>Fungi</taxon>
        <taxon>Dikarya</taxon>
        <taxon>Ascomycota</taxon>
        <taxon>Pezizomycotina</taxon>
        <taxon>Orbiliomycetes</taxon>
        <taxon>Orbiliales</taxon>
        <taxon>Orbiliaceae</taxon>
        <taxon>Orbilia</taxon>
    </lineage>
</organism>
<dbReference type="GO" id="GO:0003735">
    <property type="term" value="F:structural constituent of ribosome"/>
    <property type="evidence" value="ECO:0007669"/>
    <property type="project" value="InterPro"/>
</dbReference>
<keyword evidence="4" id="KW-0496">Mitochondrion</keyword>
<evidence type="ECO:0000256" key="6">
    <source>
        <dbReference type="ARBA" id="ARBA00035191"/>
    </source>
</evidence>
<dbReference type="PANTHER" id="PTHR13477">
    <property type="entry name" value="MITOCHONDRIAL 39S RIBOSOMAL PROTEIN L49"/>
    <property type="match status" value="1"/>
</dbReference>
<dbReference type="Pfam" id="PF05046">
    <property type="entry name" value="Img2"/>
    <property type="match status" value="1"/>
</dbReference>
<feature type="region of interest" description="Disordered" evidence="7">
    <location>
        <begin position="39"/>
        <end position="99"/>
    </location>
</feature>
<dbReference type="PANTHER" id="PTHR13477:SF0">
    <property type="entry name" value="LARGE RIBOSOMAL SUBUNIT PROTEIN ML49"/>
    <property type="match status" value="1"/>
</dbReference>
<keyword evidence="5" id="KW-0687">Ribonucleoprotein</keyword>
<evidence type="ECO:0000256" key="4">
    <source>
        <dbReference type="ARBA" id="ARBA00023128"/>
    </source>
</evidence>
<evidence type="ECO:0000256" key="3">
    <source>
        <dbReference type="ARBA" id="ARBA00022980"/>
    </source>
</evidence>
<keyword evidence="3" id="KW-0689">Ribosomal protein</keyword>
<gene>
    <name evidence="8" type="ORF">TWF730_003234</name>
</gene>
<evidence type="ECO:0000256" key="1">
    <source>
        <dbReference type="ARBA" id="ARBA00004173"/>
    </source>
</evidence>
<evidence type="ECO:0000256" key="5">
    <source>
        <dbReference type="ARBA" id="ARBA00023274"/>
    </source>
</evidence>